<keyword evidence="3" id="KW-0966">Cell projection</keyword>
<reference evidence="4" key="1">
    <citation type="submission" date="2016-10" db="EMBL/GenBank/DDBJ databases">
        <authorList>
            <person name="Varghese N."/>
            <person name="Submissions S."/>
        </authorList>
    </citation>
    <scope>NUCLEOTIDE SEQUENCE [LARGE SCALE GENOMIC DNA]</scope>
    <source>
        <strain evidence="4">DSM 24767</strain>
    </source>
</reference>
<accession>A0A1H1I9N1</accession>
<name>A0A1H1I9N1_NATTX</name>
<evidence type="ECO:0000259" key="2">
    <source>
        <dbReference type="Pfam" id="PF07790"/>
    </source>
</evidence>
<dbReference type="RefSeq" id="WP_090384265.1">
    <property type="nucleotide sequence ID" value="NZ_FNLC01000004.1"/>
</dbReference>
<proteinExistence type="predicted"/>
<organism evidence="3 4">
    <name type="scientific">Natronobacterium texcoconense</name>
    <dbReference type="NCBI Taxonomy" id="1095778"/>
    <lineage>
        <taxon>Archaea</taxon>
        <taxon>Methanobacteriati</taxon>
        <taxon>Methanobacteriota</taxon>
        <taxon>Stenosarchaea group</taxon>
        <taxon>Halobacteria</taxon>
        <taxon>Halobacteriales</taxon>
        <taxon>Natrialbaceae</taxon>
        <taxon>Natronobacterium</taxon>
    </lineage>
</organism>
<dbReference type="Proteomes" id="UP000198848">
    <property type="component" value="Unassembled WGS sequence"/>
</dbReference>
<evidence type="ECO:0000256" key="1">
    <source>
        <dbReference type="SAM" id="Phobius"/>
    </source>
</evidence>
<keyword evidence="1" id="KW-0472">Membrane</keyword>
<dbReference type="NCBIfam" id="TIGR02537">
    <property type="entry name" value="arch_flag_Nterm"/>
    <property type="match status" value="1"/>
</dbReference>
<keyword evidence="3" id="KW-0282">Flagellum</keyword>
<sequence>MPSAAAECCEADRGVSPLVGALALIVITVCLAAVVAVGAASWSLESTGPNAAVELEVDGDGSVLVFDHVAGDSIDVRELTLTIAIDGTELSHQPQLPFVGTEGFDGAPSGPFNAESDPHWRTGERATLTVADTNEPLLESGDTVTVVLAVDGHALAELEATA</sequence>
<keyword evidence="1" id="KW-0812">Transmembrane</keyword>
<feature type="transmembrane region" description="Helical" evidence="1">
    <location>
        <begin position="20"/>
        <end position="40"/>
    </location>
</feature>
<dbReference type="Pfam" id="PF07790">
    <property type="entry name" value="Pilin_N"/>
    <property type="match status" value="1"/>
</dbReference>
<dbReference type="AlphaFoldDB" id="A0A1H1I9N1"/>
<dbReference type="OrthoDB" id="201989at2157"/>
<gene>
    <name evidence="3" type="ORF">SAMN04489842_3340</name>
</gene>
<protein>
    <submittedName>
        <fullName evidence="3">Flagellin N-terminal-like domain-containing protein</fullName>
    </submittedName>
</protein>
<keyword evidence="3" id="KW-0969">Cilium</keyword>
<feature type="domain" description="Archaeal Type IV pilin N-terminal" evidence="2">
    <location>
        <begin position="13"/>
        <end position="87"/>
    </location>
</feature>
<evidence type="ECO:0000313" key="4">
    <source>
        <dbReference type="Proteomes" id="UP000198848"/>
    </source>
</evidence>
<evidence type="ECO:0000313" key="3">
    <source>
        <dbReference type="EMBL" id="SDR34401.1"/>
    </source>
</evidence>
<keyword evidence="1" id="KW-1133">Transmembrane helix</keyword>
<dbReference type="InterPro" id="IPR012859">
    <property type="entry name" value="Pilin_N_archaeal"/>
</dbReference>
<dbReference type="STRING" id="1095778.SAMN04489842_3340"/>
<dbReference type="EMBL" id="FNLC01000004">
    <property type="protein sequence ID" value="SDR34401.1"/>
    <property type="molecule type" value="Genomic_DNA"/>
</dbReference>
<dbReference type="InterPro" id="IPR013373">
    <property type="entry name" value="Flagellin/pilin_N_arc"/>
</dbReference>
<keyword evidence="4" id="KW-1185">Reference proteome</keyword>